<sequence>MLYKFLGKIREMSAVDKLLKLRALFSSERVLSLTGNKPLTAYLLPSTDAHHSEYLADYDFRVKFLSGFSGSNAYVVVTDYEALLWTDGRYFTQAGNQLDKKCWSLMKQGLPESISVIDWLVRELERGSVVGFDPTLASFESGLKVVKRLKAAGLQPVSIAGNLVDEFWENRPALGGEPVVVLEANESGKPTQKKVDELRVKMNQKKASAAVFSLLDDVMWLLNIRGSDIPFNPLAYSYLFVSHSEVHLFIEDTKLNDKARAHLQESNVQIHPYPEVYEWISQWLNKKVDAGEPHMAYLSPETNYAIGSIFGEENSIVDTSLAQIAKATKNPTEMEGMRASHIRDSAALVEFLCWFQKESTAGRKFSEIALAEKIDFLRTRQEKYVSLSFETISAVGDHAALPHYKPEGENGKRESSDDQVYLLDSGAHYLDGTTDVTRTVWFTNPPKEFILHNTLVLKGHMNLARVTFPDGLHGSRLDTLTRHCLWKLGLDFEHGTGHGVGHYLNVHEGPIGIGYRTLLSGGELHASQVLTIEPGFYLKEKYGIRIENCYETIKCSVPSGNENFIGFAPLTLVPIQTSIIDKSMLDHDEIEWLNAYHNEVLQKVGDQLKKTGKQEEYAWLEKACQNI</sequence>
<dbReference type="eggNOG" id="KOG2413">
    <property type="taxonomic scope" value="Eukaryota"/>
</dbReference>
<dbReference type="InterPro" id="IPR032416">
    <property type="entry name" value="Peptidase_M24_C"/>
</dbReference>
<dbReference type="Pfam" id="PF00557">
    <property type="entry name" value="Peptidase_M24"/>
    <property type="match status" value="1"/>
</dbReference>
<dbReference type="Gene3D" id="3.40.350.10">
    <property type="entry name" value="Creatinase/prolidase N-terminal domain"/>
    <property type="match status" value="2"/>
</dbReference>
<dbReference type="InterPro" id="IPR000587">
    <property type="entry name" value="Creatinase_N"/>
</dbReference>
<dbReference type="STRING" id="1561998.A0A1I7UIX0"/>
<dbReference type="PANTHER" id="PTHR43763">
    <property type="entry name" value="XAA-PRO AMINOPEPTIDASE 1"/>
    <property type="match status" value="1"/>
</dbReference>
<dbReference type="Gene3D" id="3.90.230.10">
    <property type="entry name" value="Creatinase/methionine aminopeptidase superfamily"/>
    <property type="match status" value="1"/>
</dbReference>
<dbReference type="InterPro" id="IPR036005">
    <property type="entry name" value="Creatinase/aminopeptidase-like"/>
</dbReference>
<evidence type="ECO:0000313" key="7">
    <source>
        <dbReference type="Proteomes" id="UP000095282"/>
    </source>
</evidence>
<comment type="similarity">
    <text evidence="1">Belongs to the peptidase M24B family.</text>
</comment>
<evidence type="ECO:0000259" key="4">
    <source>
        <dbReference type="Pfam" id="PF00557"/>
    </source>
</evidence>
<reference evidence="8" key="1">
    <citation type="submission" date="2016-11" db="UniProtKB">
        <authorList>
            <consortium name="WormBaseParasite"/>
        </authorList>
    </citation>
    <scope>IDENTIFICATION</scope>
</reference>
<name>A0A1I7UIX0_9PELO</name>
<dbReference type="SUPFAM" id="SSF55920">
    <property type="entry name" value="Creatinase/aminopeptidase"/>
    <property type="match status" value="1"/>
</dbReference>
<keyword evidence="2" id="KW-0479">Metal-binding</keyword>
<dbReference type="CDD" id="cd01085">
    <property type="entry name" value="APP"/>
    <property type="match status" value="1"/>
</dbReference>
<proteinExistence type="inferred from homology"/>
<evidence type="ECO:0000256" key="1">
    <source>
        <dbReference type="ARBA" id="ARBA00008766"/>
    </source>
</evidence>
<keyword evidence="7" id="KW-1185">Reference proteome</keyword>
<dbReference type="InterPro" id="IPR000994">
    <property type="entry name" value="Pept_M24"/>
</dbReference>
<dbReference type="InterPro" id="IPR050422">
    <property type="entry name" value="X-Pro_aminopeptidase_P"/>
</dbReference>
<dbReference type="SUPFAM" id="SSF53092">
    <property type="entry name" value="Creatinase/prolidase N-terminal domain"/>
    <property type="match status" value="1"/>
</dbReference>
<feature type="domain" description="Peptidase M24" evidence="4">
    <location>
        <begin position="335"/>
        <end position="550"/>
    </location>
</feature>
<dbReference type="Pfam" id="PF01321">
    <property type="entry name" value="Creatinase_N"/>
    <property type="match status" value="1"/>
</dbReference>
<dbReference type="GO" id="GO:0005737">
    <property type="term" value="C:cytoplasm"/>
    <property type="evidence" value="ECO:0007669"/>
    <property type="project" value="UniProtKB-ARBA"/>
</dbReference>
<dbReference type="FunFam" id="3.90.230.10:FF:000009">
    <property type="entry name" value="xaa-Pro aminopeptidase 2"/>
    <property type="match status" value="1"/>
</dbReference>
<keyword evidence="3" id="KW-0378">Hydrolase</keyword>
<evidence type="ECO:0000259" key="6">
    <source>
        <dbReference type="Pfam" id="PF16188"/>
    </source>
</evidence>
<dbReference type="GO" id="GO:0046872">
    <property type="term" value="F:metal ion binding"/>
    <property type="evidence" value="ECO:0007669"/>
    <property type="project" value="UniProtKB-KW"/>
</dbReference>
<dbReference type="InterPro" id="IPR029149">
    <property type="entry name" value="Creatin/AminoP/Spt16_N"/>
</dbReference>
<dbReference type="Pfam" id="PF16189">
    <property type="entry name" value="Creatinase_N_2"/>
    <property type="match status" value="1"/>
</dbReference>
<protein>
    <submittedName>
        <fullName evidence="8">AMP_N domain-containing protein</fullName>
    </submittedName>
</protein>
<evidence type="ECO:0000313" key="8">
    <source>
        <dbReference type="WBParaSite" id="Csp11.Scaffold629.g9775.t1"/>
    </source>
</evidence>
<dbReference type="PANTHER" id="PTHR43763:SF6">
    <property type="entry name" value="XAA-PRO AMINOPEPTIDASE 1"/>
    <property type="match status" value="1"/>
</dbReference>
<dbReference type="AlphaFoldDB" id="A0A1I7UIX0"/>
<dbReference type="InterPro" id="IPR033740">
    <property type="entry name" value="Pept_M24B"/>
</dbReference>
<dbReference type="Pfam" id="PF16188">
    <property type="entry name" value="Peptidase_M24_C"/>
    <property type="match status" value="1"/>
</dbReference>
<feature type="domain" description="Creatinase N-terminal" evidence="5">
    <location>
        <begin position="61"/>
        <end position="158"/>
    </location>
</feature>
<evidence type="ECO:0000256" key="2">
    <source>
        <dbReference type="ARBA" id="ARBA00022723"/>
    </source>
</evidence>
<evidence type="ECO:0000259" key="5">
    <source>
        <dbReference type="Pfam" id="PF01321"/>
    </source>
</evidence>
<evidence type="ECO:0000256" key="3">
    <source>
        <dbReference type="ARBA" id="ARBA00022801"/>
    </source>
</evidence>
<organism evidence="7 8">
    <name type="scientific">Caenorhabditis tropicalis</name>
    <dbReference type="NCBI Taxonomy" id="1561998"/>
    <lineage>
        <taxon>Eukaryota</taxon>
        <taxon>Metazoa</taxon>
        <taxon>Ecdysozoa</taxon>
        <taxon>Nematoda</taxon>
        <taxon>Chromadorea</taxon>
        <taxon>Rhabditida</taxon>
        <taxon>Rhabditina</taxon>
        <taxon>Rhabditomorpha</taxon>
        <taxon>Rhabditoidea</taxon>
        <taxon>Rhabditidae</taxon>
        <taxon>Peloderinae</taxon>
        <taxon>Caenorhabditis</taxon>
    </lineage>
</organism>
<dbReference type="GO" id="GO:0070006">
    <property type="term" value="F:metalloaminopeptidase activity"/>
    <property type="evidence" value="ECO:0007669"/>
    <property type="project" value="InterPro"/>
</dbReference>
<accession>A0A1I7UIX0</accession>
<dbReference type="Proteomes" id="UP000095282">
    <property type="component" value="Unplaced"/>
</dbReference>
<dbReference type="WBParaSite" id="Csp11.Scaffold629.g9775.t1">
    <property type="protein sequence ID" value="Csp11.Scaffold629.g9775.t1"/>
    <property type="gene ID" value="Csp11.Scaffold629.g9775"/>
</dbReference>
<feature type="domain" description="Peptidase M24 C-terminal" evidence="6">
    <location>
        <begin position="563"/>
        <end position="627"/>
    </location>
</feature>